<dbReference type="EMBL" id="QJKJ01017536">
    <property type="protein sequence ID" value="RDX58404.1"/>
    <property type="molecule type" value="Genomic_DNA"/>
</dbReference>
<reference evidence="4" key="1">
    <citation type="submission" date="2018-05" db="EMBL/GenBank/DDBJ databases">
        <title>Draft genome of Mucuna pruriens seed.</title>
        <authorList>
            <person name="Nnadi N.E."/>
            <person name="Vos R."/>
            <person name="Hasami M.H."/>
            <person name="Devisetty U.K."/>
            <person name="Aguiy J.C."/>
        </authorList>
    </citation>
    <scope>NUCLEOTIDE SEQUENCE [LARGE SCALE GENOMIC DNA]</scope>
    <source>
        <strain evidence="4">JCA_2017</strain>
    </source>
</reference>
<dbReference type="OrthoDB" id="1402671at2759"/>
<comment type="caution">
    <text evidence="4">The sequence shown here is derived from an EMBL/GenBank/DDBJ whole genome shotgun (WGS) entry which is preliminary data.</text>
</comment>
<feature type="transmembrane region" description="Helical" evidence="3">
    <location>
        <begin position="241"/>
        <end position="262"/>
    </location>
</feature>
<dbReference type="Pfam" id="PF00314">
    <property type="entry name" value="Thaumatin"/>
    <property type="match status" value="1"/>
</dbReference>
<dbReference type="STRING" id="157652.A0A371E0T8"/>
<evidence type="ECO:0008006" key="6">
    <source>
        <dbReference type="Google" id="ProtNLM"/>
    </source>
</evidence>
<feature type="disulfide bond" evidence="2">
    <location>
        <begin position="73"/>
        <end position="83"/>
    </location>
</feature>
<evidence type="ECO:0000256" key="3">
    <source>
        <dbReference type="SAM" id="Phobius"/>
    </source>
</evidence>
<dbReference type="AlphaFoldDB" id="A0A371E0T8"/>
<feature type="disulfide bond" evidence="2">
    <location>
        <begin position="36"/>
        <end position="213"/>
    </location>
</feature>
<feature type="disulfide bond" evidence="2">
    <location>
        <begin position="146"/>
        <end position="188"/>
    </location>
</feature>
<protein>
    <recommendedName>
        <fullName evidence="6">Thaumatin-like protein 1</fullName>
    </recommendedName>
</protein>
<feature type="non-terminal residue" evidence="4">
    <location>
        <position position="1"/>
    </location>
</feature>
<sequence length="293" mass="31116">MATSTQISFIITLSSLCIFGFISGSYSAKFTFTNKCSHTVWPAILSGAGTSPLSTTVDVPPTWSGRLWGRTLCSLDNTGKFSCATGDCGSSTIECTGGKAVPPVTLVELTLKGTGGVDFYDMSLVDSFNLPVRVDPGSRNCMGTGCTLDLNVVCPTELKVIRDGEIVACKTACGAEPCLSSQFFKAACPRAHVYTYDHAFFTCVSPHYIITFCPASSINTSWMKPAVENSRVHEDASAMKVVTIVIALLSICALFIVCHITIRLSNGDRVFHIGAGARAGTIVPNPPVPHIIV</sequence>
<evidence type="ECO:0000256" key="1">
    <source>
        <dbReference type="ARBA" id="ARBA00010607"/>
    </source>
</evidence>
<feature type="disulfide bond" evidence="2">
    <location>
        <begin position="141"/>
        <end position="203"/>
    </location>
</feature>
<dbReference type="PIRSF" id="PIRSF002703">
    <property type="entry name" value="Thaumatin"/>
    <property type="match status" value="1"/>
</dbReference>
<organism evidence="4 5">
    <name type="scientific">Mucuna pruriens</name>
    <name type="common">Velvet bean</name>
    <name type="synonym">Dolichos pruriens</name>
    <dbReference type="NCBI Taxonomy" id="157652"/>
    <lineage>
        <taxon>Eukaryota</taxon>
        <taxon>Viridiplantae</taxon>
        <taxon>Streptophyta</taxon>
        <taxon>Embryophyta</taxon>
        <taxon>Tracheophyta</taxon>
        <taxon>Spermatophyta</taxon>
        <taxon>Magnoliopsida</taxon>
        <taxon>eudicotyledons</taxon>
        <taxon>Gunneridae</taxon>
        <taxon>Pentapetalae</taxon>
        <taxon>rosids</taxon>
        <taxon>fabids</taxon>
        <taxon>Fabales</taxon>
        <taxon>Fabaceae</taxon>
        <taxon>Papilionoideae</taxon>
        <taxon>50 kb inversion clade</taxon>
        <taxon>NPAAA clade</taxon>
        <taxon>indigoferoid/millettioid clade</taxon>
        <taxon>Phaseoleae</taxon>
        <taxon>Mucuna</taxon>
    </lineage>
</organism>
<dbReference type="InterPro" id="IPR001938">
    <property type="entry name" value="Thaumatin"/>
</dbReference>
<keyword evidence="3" id="KW-0472">Membrane</keyword>
<dbReference type="SUPFAM" id="SSF49870">
    <property type="entry name" value="Osmotin, thaumatin-like protein"/>
    <property type="match status" value="1"/>
</dbReference>
<feature type="disulfide bond" evidence="2">
    <location>
        <begin position="154"/>
        <end position="169"/>
    </location>
</feature>
<evidence type="ECO:0000256" key="2">
    <source>
        <dbReference type="PIRSR" id="PIRSR002703-1"/>
    </source>
</evidence>
<keyword evidence="3" id="KW-0812">Transmembrane</keyword>
<gene>
    <name evidence="4" type="ORF">CR513_62284</name>
</gene>
<keyword evidence="2" id="KW-1015">Disulfide bond</keyword>
<dbReference type="PANTHER" id="PTHR31048">
    <property type="entry name" value="OS03G0233200 PROTEIN"/>
    <property type="match status" value="1"/>
</dbReference>
<keyword evidence="5" id="KW-1185">Reference proteome</keyword>
<dbReference type="PROSITE" id="PS51367">
    <property type="entry name" value="THAUMATIN_2"/>
    <property type="match status" value="1"/>
</dbReference>
<dbReference type="Gene3D" id="2.60.110.10">
    <property type="entry name" value="Thaumatin"/>
    <property type="match status" value="1"/>
</dbReference>
<feature type="disulfide bond" evidence="2">
    <location>
        <begin position="88"/>
        <end position="95"/>
    </location>
</feature>
<dbReference type="SMART" id="SM00205">
    <property type="entry name" value="THN"/>
    <property type="match status" value="1"/>
</dbReference>
<proteinExistence type="inferred from homology"/>
<evidence type="ECO:0000313" key="5">
    <source>
        <dbReference type="Proteomes" id="UP000257109"/>
    </source>
</evidence>
<keyword evidence="3" id="KW-1133">Transmembrane helix</keyword>
<accession>A0A371E0T8</accession>
<name>A0A371E0T8_MUCPR</name>
<dbReference type="Proteomes" id="UP000257109">
    <property type="component" value="Unassembled WGS sequence"/>
</dbReference>
<evidence type="ECO:0000313" key="4">
    <source>
        <dbReference type="EMBL" id="RDX58404.1"/>
    </source>
</evidence>
<dbReference type="InterPro" id="IPR037176">
    <property type="entry name" value="Osmotin/thaumatin-like_sf"/>
</dbReference>
<comment type="similarity">
    <text evidence="1">Belongs to the thaumatin family.</text>
</comment>
<dbReference type="PRINTS" id="PR00347">
    <property type="entry name" value="THAUMATIN"/>
</dbReference>